<evidence type="ECO:0000259" key="9">
    <source>
        <dbReference type="Pfam" id="PF13807"/>
    </source>
</evidence>
<keyword evidence="5 7" id="KW-0472">Membrane</keyword>
<keyword evidence="6" id="KW-0175">Coiled coil</keyword>
<comment type="caution">
    <text evidence="10">The sequence shown here is derived from an EMBL/GenBank/DDBJ whole genome shotgun (WGS) entry which is preliminary data.</text>
</comment>
<evidence type="ECO:0000256" key="5">
    <source>
        <dbReference type="ARBA" id="ARBA00023136"/>
    </source>
</evidence>
<dbReference type="InterPro" id="IPR050445">
    <property type="entry name" value="Bact_polysacc_biosynth/exp"/>
</dbReference>
<dbReference type="InterPro" id="IPR017468">
    <property type="entry name" value="Chain_len_reg_EpsF"/>
</dbReference>
<keyword evidence="4 7" id="KW-1133">Transmembrane helix</keyword>
<evidence type="ECO:0000256" key="7">
    <source>
        <dbReference type="SAM" id="Phobius"/>
    </source>
</evidence>
<gene>
    <name evidence="10" type="primary">epsF</name>
    <name evidence="10" type="ORF">AACH00_04895</name>
</gene>
<dbReference type="NCBIfam" id="TIGR03017">
    <property type="entry name" value="EpsF"/>
    <property type="match status" value="1"/>
</dbReference>
<evidence type="ECO:0000256" key="6">
    <source>
        <dbReference type="SAM" id="Coils"/>
    </source>
</evidence>
<proteinExistence type="predicted"/>
<organism evidence="10 11">
    <name type="scientific">Ideonella margarita</name>
    <dbReference type="NCBI Taxonomy" id="2984191"/>
    <lineage>
        <taxon>Bacteria</taxon>
        <taxon>Pseudomonadati</taxon>
        <taxon>Pseudomonadota</taxon>
        <taxon>Betaproteobacteria</taxon>
        <taxon>Burkholderiales</taxon>
        <taxon>Sphaerotilaceae</taxon>
        <taxon>Ideonella</taxon>
    </lineage>
</organism>
<dbReference type="Pfam" id="PF02706">
    <property type="entry name" value="Wzz"/>
    <property type="match status" value="1"/>
</dbReference>
<evidence type="ECO:0000259" key="8">
    <source>
        <dbReference type="Pfam" id="PF02706"/>
    </source>
</evidence>
<dbReference type="RefSeq" id="WP_341397963.1">
    <property type="nucleotide sequence ID" value="NZ_JBBUTI010000003.1"/>
</dbReference>
<sequence>MTFTQFLSILRARWKLSALVFALTVLTAVVVSLVLPKKYTATASVVVDAKPDPITGMMLAGVANMAMMATQVDIITSDRVARRVIRNLKLDQNPQVREQWQEATDGEGNIEDWLGGVFQKQLDVKPSRESNVINIGYQAPDPQFAAGVANAFVQAYIDTAIELRVDPARRYSGFFDDRSKEAREAVEAAQARLSEYQQTSGIIGNDERLDVETQRLNELNSQLVMLQSLAAESNSRSAQSVGSGDRMSEALNNPVVSSIKLELSRAEANLQELNTRLGANHPQVVQARANITELRSRLEVETKRAVGSTTVNANVNAARVADVRAQLEAQRAKVLKLKGGRDEMSVLQRDVDNAQKTYDALVGRMNQSNLESQTQQSNVNVLSAASPPLLPSSPKVLLNTIVAIFLGGLLALGTALVREMMDRRVRGPQDLVEALGLPMLGVMPKPAVKSGPPSLMAQRVISGRLPAPDKKQG</sequence>
<protein>
    <submittedName>
        <fullName evidence="10">Chain length determinant protein EpsF</fullName>
    </submittedName>
</protein>
<evidence type="ECO:0000256" key="4">
    <source>
        <dbReference type="ARBA" id="ARBA00022989"/>
    </source>
</evidence>
<dbReference type="Proteomes" id="UP001379945">
    <property type="component" value="Unassembled WGS sequence"/>
</dbReference>
<feature type="transmembrane region" description="Helical" evidence="7">
    <location>
        <begin position="396"/>
        <end position="417"/>
    </location>
</feature>
<evidence type="ECO:0000313" key="10">
    <source>
        <dbReference type="EMBL" id="MEK8045680.1"/>
    </source>
</evidence>
<feature type="domain" description="Polysaccharide chain length determinant N-terminal" evidence="8">
    <location>
        <begin position="4"/>
        <end position="88"/>
    </location>
</feature>
<evidence type="ECO:0000256" key="2">
    <source>
        <dbReference type="ARBA" id="ARBA00022475"/>
    </source>
</evidence>
<dbReference type="InterPro" id="IPR003856">
    <property type="entry name" value="LPS_length_determ_N"/>
</dbReference>
<keyword evidence="2" id="KW-1003">Cell membrane</keyword>
<dbReference type="PANTHER" id="PTHR32309">
    <property type="entry name" value="TYROSINE-PROTEIN KINASE"/>
    <property type="match status" value="1"/>
</dbReference>
<keyword evidence="11" id="KW-1185">Reference proteome</keyword>
<feature type="domain" description="Tyrosine-protein kinase G-rich" evidence="9">
    <location>
        <begin position="347"/>
        <end position="420"/>
    </location>
</feature>
<accession>A0ABU9C320</accession>
<evidence type="ECO:0000313" key="11">
    <source>
        <dbReference type="Proteomes" id="UP001379945"/>
    </source>
</evidence>
<comment type="subcellular location">
    <subcellularLocation>
        <location evidence="1">Cell membrane</location>
        <topology evidence="1">Multi-pass membrane protein</topology>
    </subcellularLocation>
</comment>
<evidence type="ECO:0000256" key="1">
    <source>
        <dbReference type="ARBA" id="ARBA00004651"/>
    </source>
</evidence>
<evidence type="ECO:0000256" key="3">
    <source>
        <dbReference type="ARBA" id="ARBA00022692"/>
    </source>
</evidence>
<reference evidence="10 11" key="1">
    <citation type="submission" date="2024-04" db="EMBL/GenBank/DDBJ databases">
        <title>Novel species of the genus Ideonella isolated from streams.</title>
        <authorList>
            <person name="Lu H."/>
        </authorList>
    </citation>
    <scope>NUCLEOTIDE SEQUENCE [LARGE SCALE GENOMIC DNA]</scope>
    <source>
        <strain evidence="10 11">LYT19W</strain>
    </source>
</reference>
<keyword evidence="3 7" id="KW-0812">Transmembrane</keyword>
<dbReference type="PANTHER" id="PTHR32309:SF13">
    <property type="entry name" value="FERRIC ENTEROBACTIN TRANSPORT PROTEIN FEPE"/>
    <property type="match status" value="1"/>
</dbReference>
<dbReference type="EMBL" id="JBBUTI010000003">
    <property type="protein sequence ID" value="MEK8045680.1"/>
    <property type="molecule type" value="Genomic_DNA"/>
</dbReference>
<dbReference type="Pfam" id="PF13807">
    <property type="entry name" value="GNVR"/>
    <property type="match status" value="1"/>
</dbReference>
<dbReference type="InterPro" id="IPR032807">
    <property type="entry name" value="GNVR"/>
</dbReference>
<name>A0ABU9C320_9BURK</name>
<feature type="coiled-coil region" evidence="6">
    <location>
        <begin position="179"/>
        <end position="304"/>
    </location>
</feature>